<dbReference type="Proteomes" id="UP000048984">
    <property type="component" value="Unassembled WGS sequence"/>
</dbReference>
<keyword evidence="2" id="KW-1185">Reference proteome</keyword>
<gene>
    <name evidence="1" type="ORF">ABB55_20820</name>
</gene>
<reference evidence="1 2" key="2">
    <citation type="submission" date="2015-10" db="EMBL/GenBank/DDBJ databases">
        <title>Draft Genome Sequence of Prosthecomicrobium hirschii ATCC 27832.</title>
        <authorList>
            <person name="Daniel J."/>
            <person name="Givan S.A."/>
            <person name="Brun Y.V."/>
            <person name="Brown P.J."/>
        </authorList>
    </citation>
    <scope>NUCLEOTIDE SEQUENCE [LARGE SCALE GENOMIC DNA]</scope>
    <source>
        <strain evidence="1 2">16</strain>
    </source>
</reference>
<evidence type="ECO:0000313" key="1">
    <source>
        <dbReference type="EMBL" id="KPL54352.1"/>
    </source>
</evidence>
<sequence length="221" mass="24545">MNDLGFVELLSAAQDAPAEKRGECVRRVRDAFLQNATALPPDQIELFDEVMTKVMDQTALLDRVTFAKAVARSPRLPDRLCRRLLGDTTMVAAPIIEHAAMSDTDLVRLIDPKNETVCLSVARRQPLSVDVADKLIAAGQPKVLIALARNVEAELSYAAFEILSDIAVEGAEMDEALSSRPDLPTEIARKLTRALERRTSRRLNAMIERDLEKGRKPFVLR</sequence>
<dbReference type="AlphaFoldDB" id="A0A0P6VRA9"/>
<proteinExistence type="predicted"/>
<organism evidence="1 2">
    <name type="scientific">Prosthecodimorpha hirschii</name>
    <dbReference type="NCBI Taxonomy" id="665126"/>
    <lineage>
        <taxon>Bacteria</taxon>
        <taxon>Pseudomonadati</taxon>
        <taxon>Pseudomonadota</taxon>
        <taxon>Alphaproteobacteria</taxon>
        <taxon>Hyphomicrobiales</taxon>
        <taxon>Ancalomicrobiaceae</taxon>
        <taxon>Prosthecodimorpha</taxon>
    </lineage>
</organism>
<dbReference type="OrthoDB" id="7888976at2"/>
<evidence type="ECO:0008006" key="3">
    <source>
        <dbReference type="Google" id="ProtNLM"/>
    </source>
</evidence>
<dbReference type="Pfam" id="PF10098">
    <property type="entry name" value="DUF2336"/>
    <property type="match status" value="1"/>
</dbReference>
<dbReference type="RefSeq" id="WP_054360520.1">
    <property type="nucleotide sequence ID" value="NZ_JAPCYQ010000001.1"/>
</dbReference>
<protein>
    <recommendedName>
        <fullName evidence="3">DUF2336 domain-containing protein</fullName>
    </recommendedName>
</protein>
<dbReference type="InterPro" id="IPR019285">
    <property type="entry name" value="DUF2336"/>
</dbReference>
<comment type="caution">
    <text evidence="1">The sequence shown here is derived from an EMBL/GenBank/DDBJ whole genome shotgun (WGS) entry which is preliminary data.</text>
</comment>
<evidence type="ECO:0000313" key="2">
    <source>
        <dbReference type="Proteomes" id="UP000048984"/>
    </source>
</evidence>
<dbReference type="EMBL" id="LJYW01000001">
    <property type="protein sequence ID" value="KPL54352.1"/>
    <property type="molecule type" value="Genomic_DNA"/>
</dbReference>
<reference evidence="1 2" key="1">
    <citation type="submission" date="2015-09" db="EMBL/GenBank/DDBJ databases">
        <authorList>
            <person name="Jackson K.R."/>
            <person name="Lunt B.L."/>
            <person name="Fisher J.N.B."/>
            <person name="Gardner A.V."/>
            <person name="Bailey M.E."/>
            <person name="Deus L.M."/>
            <person name="Earl A.S."/>
            <person name="Gibby P.D."/>
            <person name="Hartmann K.A."/>
            <person name="Liu J.E."/>
            <person name="Manci A.M."/>
            <person name="Nielsen D.A."/>
            <person name="Solomon M.B."/>
            <person name="Breakwell D.P."/>
            <person name="Burnett S.H."/>
            <person name="Grose J.H."/>
        </authorList>
    </citation>
    <scope>NUCLEOTIDE SEQUENCE [LARGE SCALE GENOMIC DNA]</scope>
    <source>
        <strain evidence="1 2">16</strain>
    </source>
</reference>
<name>A0A0P6VRA9_9HYPH</name>
<dbReference type="STRING" id="665126.ABB55_20820"/>
<accession>A0A0P6VRA9</accession>